<keyword evidence="2" id="KW-1185">Reference proteome</keyword>
<dbReference type="AlphaFoldDB" id="A0A9P8TSF4"/>
<proteinExistence type="predicted"/>
<comment type="caution">
    <text evidence="1">The sequence shown here is derived from an EMBL/GenBank/DDBJ whole genome shotgun (WGS) entry which is preliminary data.</text>
</comment>
<reference evidence="1" key="1">
    <citation type="submission" date="2021-08" db="EMBL/GenBank/DDBJ databases">
        <title>Chromosome-Level Trichoderma cornu-damae using Hi-C Data.</title>
        <authorList>
            <person name="Kim C.S."/>
        </authorList>
    </citation>
    <scope>NUCLEOTIDE SEQUENCE</scope>
    <source>
        <strain evidence="1">KA19-0412C</strain>
    </source>
</reference>
<name>A0A9P8TSF4_9HYPO</name>
<protein>
    <submittedName>
        <fullName evidence="1">Uncharacterized protein</fullName>
    </submittedName>
</protein>
<accession>A0A9P8TSF4</accession>
<dbReference type="Proteomes" id="UP000827724">
    <property type="component" value="Unassembled WGS sequence"/>
</dbReference>
<gene>
    <name evidence="1" type="ORF">Trco_005159</name>
</gene>
<evidence type="ECO:0000313" key="1">
    <source>
        <dbReference type="EMBL" id="KAH6606006.1"/>
    </source>
</evidence>
<organism evidence="1 2">
    <name type="scientific">Trichoderma cornu-damae</name>
    <dbReference type="NCBI Taxonomy" id="654480"/>
    <lineage>
        <taxon>Eukaryota</taxon>
        <taxon>Fungi</taxon>
        <taxon>Dikarya</taxon>
        <taxon>Ascomycota</taxon>
        <taxon>Pezizomycotina</taxon>
        <taxon>Sordariomycetes</taxon>
        <taxon>Hypocreomycetidae</taxon>
        <taxon>Hypocreales</taxon>
        <taxon>Hypocreaceae</taxon>
        <taxon>Trichoderma</taxon>
    </lineage>
</organism>
<sequence>MLQYKYTKKLLPKATLAAADLVAVERGPSNAWSAFLILLGLCRGQGRQWLRHAPRAHLGVVQDALLGEPPALDHALDDERKRLLDVDLEAGAGLHEAAAALARPLQPRGRRHSPALLQVALVAGDDLDGRDGPGAGAGAGVRGADAGDAGALGIVEADLGLHVDELVKVLEGVERVARGDVVDHEEGVGAQVGGGPHAAILLLAGGVGEAQGRSRTSTRSGRAAE</sequence>
<dbReference type="EMBL" id="JAIWOZ010000004">
    <property type="protein sequence ID" value="KAH6606006.1"/>
    <property type="molecule type" value="Genomic_DNA"/>
</dbReference>
<evidence type="ECO:0000313" key="2">
    <source>
        <dbReference type="Proteomes" id="UP000827724"/>
    </source>
</evidence>